<keyword evidence="1" id="KW-0378">Hydrolase</keyword>
<accession>A0AAV3XJZ4</accession>
<organism evidence="1 2">
    <name type="scientific">Microseira wollei NIES-4236</name>
    <dbReference type="NCBI Taxonomy" id="2530354"/>
    <lineage>
        <taxon>Bacteria</taxon>
        <taxon>Bacillati</taxon>
        <taxon>Cyanobacteriota</taxon>
        <taxon>Cyanophyceae</taxon>
        <taxon>Oscillatoriophycideae</taxon>
        <taxon>Aerosakkonematales</taxon>
        <taxon>Aerosakkonemataceae</taxon>
        <taxon>Microseira</taxon>
    </lineage>
</organism>
<protein>
    <submittedName>
        <fullName evidence="1">Zn-dependent protease with chaperone function-like protein</fullName>
    </submittedName>
</protein>
<dbReference type="Proteomes" id="UP001050975">
    <property type="component" value="Unassembled WGS sequence"/>
</dbReference>
<reference evidence="1" key="1">
    <citation type="submission" date="2019-10" db="EMBL/GenBank/DDBJ databases">
        <title>Draft genome sequece of Microseira wollei NIES-4236.</title>
        <authorList>
            <person name="Yamaguchi H."/>
            <person name="Suzuki S."/>
            <person name="Kawachi M."/>
        </authorList>
    </citation>
    <scope>NUCLEOTIDE SEQUENCE</scope>
    <source>
        <strain evidence="1">NIES-4236</strain>
    </source>
</reference>
<evidence type="ECO:0000313" key="1">
    <source>
        <dbReference type="EMBL" id="GET40889.1"/>
    </source>
</evidence>
<name>A0AAV3XJZ4_9CYAN</name>
<keyword evidence="2" id="KW-1185">Reference proteome</keyword>
<dbReference type="RefSeq" id="WP_226587098.1">
    <property type="nucleotide sequence ID" value="NZ_BLAY01000103.1"/>
</dbReference>
<keyword evidence="1" id="KW-0645">Protease</keyword>
<dbReference type="EMBL" id="BLAY01000103">
    <property type="protein sequence ID" value="GET40889.1"/>
    <property type="molecule type" value="Genomic_DNA"/>
</dbReference>
<proteinExistence type="predicted"/>
<dbReference type="GO" id="GO:0006508">
    <property type="term" value="P:proteolysis"/>
    <property type="evidence" value="ECO:0007669"/>
    <property type="project" value="UniProtKB-KW"/>
</dbReference>
<sequence length="93" mass="10858">MCQQLSNYPEVKIAYLVQKVVKYFPEKPFYVMGVERHRGWFELDSARHDNSLIDRLANELQFPGNAYIIILNNNTNNIAKKLRQVEQSAIYPG</sequence>
<gene>
    <name evidence="1" type="ORF">MiSe_57010</name>
</gene>
<evidence type="ECO:0000313" key="2">
    <source>
        <dbReference type="Proteomes" id="UP001050975"/>
    </source>
</evidence>
<dbReference type="AlphaFoldDB" id="A0AAV3XJZ4"/>
<comment type="caution">
    <text evidence="1">The sequence shown here is derived from an EMBL/GenBank/DDBJ whole genome shotgun (WGS) entry which is preliminary data.</text>
</comment>
<dbReference type="GO" id="GO:0008233">
    <property type="term" value="F:peptidase activity"/>
    <property type="evidence" value="ECO:0007669"/>
    <property type="project" value="UniProtKB-KW"/>
</dbReference>